<dbReference type="RefSeq" id="WP_182987211.1">
    <property type="nucleotide sequence ID" value="NZ_JABEQD010000012.1"/>
</dbReference>
<dbReference type="FunFam" id="3.20.20.70:FF:000059">
    <property type="entry name" value="N-ethylmaleimide reductase, FMN-linked"/>
    <property type="match status" value="1"/>
</dbReference>
<accession>A0A7W4IVA4</accession>
<dbReference type="GO" id="GO:0005829">
    <property type="term" value="C:cytosol"/>
    <property type="evidence" value="ECO:0007669"/>
    <property type="project" value="TreeGrafter"/>
</dbReference>
<comment type="similarity">
    <text evidence="2">Belongs to the NADH:flavin oxidoreductase/NADH oxidase family.</text>
</comment>
<dbReference type="SUPFAM" id="SSF51395">
    <property type="entry name" value="FMN-linked oxidoreductases"/>
    <property type="match status" value="1"/>
</dbReference>
<evidence type="ECO:0000313" key="5">
    <source>
        <dbReference type="EMBL" id="MBB2169714.1"/>
    </source>
</evidence>
<evidence type="ECO:0000259" key="4">
    <source>
        <dbReference type="Pfam" id="PF00724"/>
    </source>
</evidence>
<organism evidence="5 6">
    <name type="scientific">Gluconacetobacter aggeris</name>
    <dbReference type="NCBI Taxonomy" id="1286186"/>
    <lineage>
        <taxon>Bacteria</taxon>
        <taxon>Pseudomonadati</taxon>
        <taxon>Pseudomonadota</taxon>
        <taxon>Alphaproteobacteria</taxon>
        <taxon>Acetobacterales</taxon>
        <taxon>Acetobacteraceae</taxon>
        <taxon>Gluconacetobacter</taxon>
    </lineage>
</organism>
<keyword evidence="3" id="KW-0560">Oxidoreductase</keyword>
<dbReference type="CDD" id="cd02933">
    <property type="entry name" value="OYE_like_FMN"/>
    <property type="match status" value="1"/>
</dbReference>
<evidence type="ECO:0000256" key="2">
    <source>
        <dbReference type="ARBA" id="ARBA00005979"/>
    </source>
</evidence>
<dbReference type="InterPro" id="IPR001155">
    <property type="entry name" value="OxRdtase_FMN_N"/>
</dbReference>
<dbReference type="InterPro" id="IPR013785">
    <property type="entry name" value="Aldolase_TIM"/>
</dbReference>
<proteinExistence type="inferred from homology"/>
<dbReference type="PANTHER" id="PTHR22893">
    <property type="entry name" value="NADH OXIDOREDUCTASE-RELATED"/>
    <property type="match status" value="1"/>
</dbReference>
<dbReference type="Proteomes" id="UP000559860">
    <property type="component" value="Unassembled WGS sequence"/>
</dbReference>
<gene>
    <name evidence="5" type="ORF">HLH36_15390</name>
</gene>
<evidence type="ECO:0000256" key="3">
    <source>
        <dbReference type="ARBA" id="ARBA00023002"/>
    </source>
</evidence>
<evidence type="ECO:0000313" key="6">
    <source>
        <dbReference type="Proteomes" id="UP000559860"/>
    </source>
</evidence>
<protein>
    <submittedName>
        <fullName evidence="5">Alkene reductase</fullName>
    </submittedName>
</protein>
<name>A0A7W4IVA4_9PROT</name>
<keyword evidence="6" id="KW-1185">Reference proteome</keyword>
<dbReference type="AlphaFoldDB" id="A0A7W4IVA4"/>
<dbReference type="InterPro" id="IPR045247">
    <property type="entry name" value="Oye-like"/>
</dbReference>
<dbReference type="Gene3D" id="3.20.20.70">
    <property type="entry name" value="Aldolase class I"/>
    <property type="match status" value="1"/>
</dbReference>
<comment type="caution">
    <text evidence="5">The sequence shown here is derived from an EMBL/GenBank/DDBJ whole genome shotgun (WGS) entry which is preliminary data.</text>
</comment>
<dbReference type="PANTHER" id="PTHR22893:SF91">
    <property type="entry name" value="NADPH DEHYDROGENASE 2-RELATED"/>
    <property type="match status" value="1"/>
</dbReference>
<dbReference type="GO" id="GO:0016628">
    <property type="term" value="F:oxidoreductase activity, acting on the CH-CH group of donors, NAD or NADP as acceptor"/>
    <property type="evidence" value="ECO:0007669"/>
    <property type="project" value="UniProtKB-ARBA"/>
</dbReference>
<reference evidence="5 6" key="1">
    <citation type="submission" date="2020-04" db="EMBL/GenBank/DDBJ databases">
        <title>Description of novel Gluconacetobacter.</title>
        <authorList>
            <person name="Sombolestani A."/>
        </authorList>
    </citation>
    <scope>NUCLEOTIDE SEQUENCE [LARGE SCALE GENOMIC DNA]</scope>
    <source>
        <strain evidence="5 6">LMG 27801</strain>
    </source>
</reference>
<feature type="domain" description="NADH:flavin oxidoreductase/NADH oxidase N-terminal" evidence="4">
    <location>
        <begin position="4"/>
        <end position="340"/>
    </location>
</feature>
<dbReference type="GO" id="GO:0010181">
    <property type="term" value="F:FMN binding"/>
    <property type="evidence" value="ECO:0007669"/>
    <property type="project" value="InterPro"/>
</dbReference>
<dbReference type="Pfam" id="PF00724">
    <property type="entry name" value="Oxidored_FMN"/>
    <property type="match status" value="1"/>
</dbReference>
<dbReference type="EMBL" id="JABEQD010000012">
    <property type="protein sequence ID" value="MBB2169714.1"/>
    <property type="molecule type" value="Genomic_DNA"/>
</dbReference>
<comment type="cofactor">
    <cofactor evidence="1">
        <name>FMN</name>
        <dbReference type="ChEBI" id="CHEBI:58210"/>
    </cofactor>
</comment>
<evidence type="ECO:0000256" key="1">
    <source>
        <dbReference type="ARBA" id="ARBA00001917"/>
    </source>
</evidence>
<sequence>MKTLFEPFMMGGHMLRNRIAMAPMTRARNPDGVPNALNALYYSQRAAAGLLITEGTPISDTAEGFLSIPGLYRADQVAGWRKVTDAVHDAGSVIFTQLWHVGRVSHVSNQPGGVAPVSSTARIARNSQAWGLTENGTPGAVDVSKPRALSTDEVRGVIADFAQAAANAVAAGFDGVELHGANGYLIEQFLNPTVNDRTDAYRGDTLEGRTRFVLEAIDAVIARIGAEKTAIRLSPYGGLFDMQPYPEIEDTYLFLADAFSKRGLAYVHLMDQKSRGSVAIPPDFFGRFRARYNGVLILAGGMTRDRAERLIDEGLIDIAAFGEPFIANPDLVERLENNWPLAPADRALHYGGGAHGYTDYPTHSEESIVA</sequence>